<dbReference type="RefSeq" id="WP_142942549.1">
    <property type="nucleotide sequence ID" value="NZ_VIKR01000003.1"/>
</dbReference>
<evidence type="ECO:0000313" key="1">
    <source>
        <dbReference type="EMBL" id="TQV73841.1"/>
    </source>
</evidence>
<accession>A0A545T9E5</accession>
<proteinExistence type="predicted"/>
<gene>
    <name evidence="1" type="ORF">FLL45_13310</name>
</gene>
<protein>
    <submittedName>
        <fullName evidence="1">Uncharacterized protein</fullName>
    </submittedName>
</protein>
<organism evidence="1 2">
    <name type="scientific">Aliikangiella marina</name>
    <dbReference type="NCBI Taxonomy" id="1712262"/>
    <lineage>
        <taxon>Bacteria</taxon>
        <taxon>Pseudomonadati</taxon>
        <taxon>Pseudomonadota</taxon>
        <taxon>Gammaproteobacteria</taxon>
        <taxon>Oceanospirillales</taxon>
        <taxon>Pleioneaceae</taxon>
        <taxon>Aliikangiella</taxon>
    </lineage>
</organism>
<name>A0A545T9E5_9GAMM</name>
<keyword evidence="2" id="KW-1185">Reference proteome</keyword>
<dbReference type="Proteomes" id="UP000317839">
    <property type="component" value="Unassembled WGS sequence"/>
</dbReference>
<comment type="caution">
    <text evidence="1">The sequence shown here is derived from an EMBL/GenBank/DDBJ whole genome shotgun (WGS) entry which is preliminary data.</text>
</comment>
<sequence>MIIKHEIKNIFNVKGKLHVLDVIGIRVANTLKPGKQLECVFQKPSGEQYKMIGTIVPELVSHKGQGIDLDKIGGSLAFYSKPNNESPEGWKLFVHIESDEVT</sequence>
<reference evidence="1 2" key="1">
    <citation type="submission" date="2019-06" db="EMBL/GenBank/DDBJ databases">
        <title>Draft genome of Aliikangiella marina GYP-15.</title>
        <authorList>
            <person name="Wang G."/>
        </authorList>
    </citation>
    <scope>NUCLEOTIDE SEQUENCE [LARGE SCALE GENOMIC DNA]</scope>
    <source>
        <strain evidence="1 2">GYP-15</strain>
    </source>
</reference>
<dbReference type="AlphaFoldDB" id="A0A545T9E5"/>
<dbReference type="EMBL" id="VIKR01000003">
    <property type="protein sequence ID" value="TQV73841.1"/>
    <property type="molecule type" value="Genomic_DNA"/>
</dbReference>
<evidence type="ECO:0000313" key="2">
    <source>
        <dbReference type="Proteomes" id="UP000317839"/>
    </source>
</evidence>